<name>A0A486XTN7_9GAMM</name>
<proteinExistence type="predicted"/>
<gene>
    <name evidence="1" type="ORF">BAL341_2723</name>
</gene>
<dbReference type="AlphaFoldDB" id="A0A486XTN7"/>
<accession>A0A486XTN7</accession>
<protein>
    <submittedName>
        <fullName evidence="1">Uncharacterized protein</fullName>
    </submittedName>
</protein>
<reference evidence="1" key="1">
    <citation type="submission" date="2019-04" db="EMBL/GenBank/DDBJ databases">
        <authorList>
            <person name="Brambilla D."/>
        </authorList>
    </citation>
    <scope>NUCLEOTIDE SEQUENCE</scope>
    <source>
        <strain evidence="1">BAL1</strain>
    </source>
</reference>
<evidence type="ECO:0000313" key="1">
    <source>
        <dbReference type="EMBL" id="VHO05639.1"/>
    </source>
</evidence>
<organism evidence="1">
    <name type="scientific">Rheinheimera sp. BAL341</name>
    <dbReference type="NCBI Taxonomy" id="1708203"/>
    <lineage>
        <taxon>Bacteria</taxon>
        <taxon>Pseudomonadati</taxon>
        <taxon>Pseudomonadota</taxon>
        <taxon>Gammaproteobacteria</taxon>
        <taxon>Chromatiales</taxon>
        <taxon>Chromatiaceae</taxon>
        <taxon>Rheinheimera</taxon>
    </lineage>
</organism>
<sequence length="39" mass="4509">MTQLFHLPHLSHLSHKESNKTGIFCAAVYSERNAVRKKE</sequence>
<dbReference type="EMBL" id="CAAJGR010000132">
    <property type="protein sequence ID" value="VHO05639.1"/>
    <property type="molecule type" value="Genomic_DNA"/>
</dbReference>